<feature type="domain" description="UBX" evidence="7">
    <location>
        <begin position="288"/>
        <end position="370"/>
    </location>
</feature>
<evidence type="ECO:0000313" key="9">
    <source>
        <dbReference type="Proteomes" id="UP001586593"/>
    </source>
</evidence>
<feature type="compositionally biased region" description="Low complexity" evidence="6">
    <location>
        <begin position="258"/>
        <end position="272"/>
    </location>
</feature>
<dbReference type="InterPro" id="IPR001012">
    <property type="entry name" value="UBX_dom"/>
</dbReference>
<dbReference type="Pfam" id="PF23187">
    <property type="entry name" value="UBX7_N"/>
    <property type="match status" value="1"/>
</dbReference>
<evidence type="ECO:0000259" key="7">
    <source>
        <dbReference type="PROSITE" id="PS50033"/>
    </source>
</evidence>
<keyword evidence="9" id="KW-1185">Reference proteome</keyword>
<dbReference type="PANTHER" id="PTHR46424">
    <property type="entry name" value="UBX DOMAIN-CONTAINING PROTEIN 4"/>
    <property type="match status" value="1"/>
</dbReference>
<evidence type="ECO:0000256" key="5">
    <source>
        <dbReference type="ARBA" id="ARBA00046062"/>
    </source>
</evidence>
<feature type="region of interest" description="Disordered" evidence="6">
    <location>
        <begin position="419"/>
        <end position="478"/>
    </location>
</feature>
<feature type="region of interest" description="Disordered" evidence="6">
    <location>
        <begin position="174"/>
        <end position="227"/>
    </location>
</feature>
<dbReference type="SMART" id="SM00166">
    <property type="entry name" value="UBX"/>
    <property type="match status" value="1"/>
</dbReference>
<feature type="compositionally biased region" description="Basic and acidic residues" evidence="6">
    <location>
        <begin position="217"/>
        <end position="227"/>
    </location>
</feature>
<feature type="compositionally biased region" description="Basic and acidic residues" evidence="6">
    <location>
        <begin position="440"/>
        <end position="459"/>
    </location>
</feature>
<feature type="compositionally biased region" description="Basic and acidic residues" evidence="6">
    <location>
        <begin position="174"/>
        <end position="208"/>
    </location>
</feature>
<evidence type="ECO:0000256" key="2">
    <source>
        <dbReference type="ARBA" id="ARBA00023230"/>
    </source>
</evidence>
<comment type="function">
    <text evidence="5">Involved in endoplasmic reticulum-associated protein degradation (ERAD). Acts as a platform to recruit both UBQLN1 and VCP to the ER during ERAD.</text>
</comment>
<feature type="compositionally biased region" description="Basic and acidic residues" evidence="6">
    <location>
        <begin position="240"/>
        <end position="257"/>
    </location>
</feature>
<evidence type="ECO:0000256" key="3">
    <source>
        <dbReference type="ARBA" id="ARBA00038812"/>
    </source>
</evidence>
<evidence type="ECO:0000313" key="8">
    <source>
        <dbReference type="EMBL" id="KAL1875142.1"/>
    </source>
</evidence>
<feature type="compositionally biased region" description="Low complexity" evidence="6">
    <location>
        <begin position="118"/>
        <end position="135"/>
    </location>
</feature>
<protein>
    <recommendedName>
        <fullName evidence="4">UBX domain-containing protein 2</fullName>
    </recommendedName>
</protein>
<gene>
    <name evidence="8" type="ORF">VTK73DRAFT_10279</name>
</gene>
<organism evidence="8 9">
    <name type="scientific">Phialemonium thermophilum</name>
    <dbReference type="NCBI Taxonomy" id="223376"/>
    <lineage>
        <taxon>Eukaryota</taxon>
        <taxon>Fungi</taxon>
        <taxon>Dikarya</taxon>
        <taxon>Ascomycota</taxon>
        <taxon>Pezizomycotina</taxon>
        <taxon>Sordariomycetes</taxon>
        <taxon>Sordariomycetidae</taxon>
        <taxon>Cephalothecales</taxon>
        <taxon>Cephalothecaceae</taxon>
        <taxon>Phialemonium</taxon>
    </lineage>
</organism>
<comment type="subunit">
    <text evidence="3">Directly interacts with VCP. Interacts with UBQLN1. Forms a complex with VCP and UBQLN1.</text>
</comment>
<dbReference type="InterPro" id="IPR029071">
    <property type="entry name" value="Ubiquitin-like_domsf"/>
</dbReference>
<dbReference type="InterPro" id="IPR036249">
    <property type="entry name" value="Thioredoxin-like_sf"/>
</dbReference>
<comment type="subcellular location">
    <subcellularLocation>
        <location evidence="1">Endoplasmic reticulum membrane</location>
        <topology evidence="1">Peripheral membrane protein</topology>
    </subcellularLocation>
</comment>
<accession>A0ABR3XHI1</accession>
<dbReference type="CDD" id="cd01767">
    <property type="entry name" value="UBX"/>
    <property type="match status" value="1"/>
</dbReference>
<evidence type="ECO:0000256" key="4">
    <source>
        <dbReference type="ARBA" id="ARBA00041575"/>
    </source>
</evidence>
<sequence length="478" mass="52086">MFFQGTLQEGIASAIQQAKSVVCFVTDEQEESQAWETDFLAEESLRESLQQRAVCLRLKAGSTEAGYLAAIYPLPKVPTLVVIKNGQLKEYIVSGVSKSEFVARARKAVDEQAVPPVVGSSSALSSSQAQAATQPTGHSPAESGAQVTPSPTAEPESGTVQNLLAERAARLEAQRKKEAEEAKRRRAEKAAQAKAEAEAVEKGQRPKPTDSQSVHAELLKRKQREAREERQRILKAIEDDKAARRARQAEREAEKKLAVASGSSSGKAMSGGASDGPVPLSKLPSTARGSEHCAVQVRLFDGSTIRNRFPNDARLGSDVRKWVESTRRDGGYPFTFKVLLTPLPSRNIELSEEDQTLQELGLTPSSTLILVPRARASKVAAAYPEADGNIVSRFFLFILSFFTGFFSLIRSFFSSLFSTSGPQQEPEQPGPRGGQAVASGRDDGRIKTLGETREGRDDQQFYNGNSTNFEPRKDDKDE</sequence>
<comment type="caution">
    <text evidence="8">The sequence shown here is derived from an EMBL/GenBank/DDBJ whole genome shotgun (WGS) entry which is preliminary data.</text>
</comment>
<dbReference type="Proteomes" id="UP001586593">
    <property type="component" value="Unassembled WGS sequence"/>
</dbReference>
<dbReference type="Gene3D" id="3.10.20.90">
    <property type="entry name" value="Phosphatidylinositol 3-kinase Catalytic Subunit, Chain A, domain 1"/>
    <property type="match status" value="1"/>
</dbReference>
<dbReference type="SUPFAM" id="SSF52833">
    <property type="entry name" value="Thioredoxin-like"/>
    <property type="match status" value="1"/>
</dbReference>
<dbReference type="PROSITE" id="PS50033">
    <property type="entry name" value="UBX"/>
    <property type="match status" value="1"/>
</dbReference>
<feature type="region of interest" description="Disordered" evidence="6">
    <location>
        <begin position="240"/>
        <end position="279"/>
    </location>
</feature>
<dbReference type="SUPFAM" id="SSF54236">
    <property type="entry name" value="Ubiquitin-like"/>
    <property type="match status" value="1"/>
</dbReference>
<evidence type="ECO:0000256" key="6">
    <source>
        <dbReference type="SAM" id="MobiDB-lite"/>
    </source>
</evidence>
<dbReference type="PANTHER" id="PTHR46424:SF1">
    <property type="entry name" value="UBX DOMAIN-CONTAINING PROTEIN 4"/>
    <property type="match status" value="1"/>
</dbReference>
<dbReference type="Gene3D" id="3.40.30.10">
    <property type="entry name" value="Glutaredoxin"/>
    <property type="match status" value="1"/>
</dbReference>
<feature type="region of interest" description="Disordered" evidence="6">
    <location>
        <begin position="118"/>
        <end position="158"/>
    </location>
</feature>
<evidence type="ECO:0000256" key="1">
    <source>
        <dbReference type="ARBA" id="ARBA00004406"/>
    </source>
</evidence>
<feature type="compositionally biased region" description="Polar residues" evidence="6">
    <location>
        <begin position="460"/>
        <end position="469"/>
    </location>
</feature>
<keyword evidence="2" id="KW-0834">Unfolded protein response</keyword>
<dbReference type="EMBL" id="JAZHXJ010000096">
    <property type="protein sequence ID" value="KAL1875142.1"/>
    <property type="molecule type" value="Genomic_DNA"/>
</dbReference>
<name>A0ABR3XHI1_9PEZI</name>
<proteinExistence type="predicted"/>
<dbReference type="Pfam" id="PF00789">
    <property type="entry name" value="UBX"/>
    <property type="match status" value="1"/>
</dbReference>
<reference evidence="8 9" key="1">
    <citation type="journal article" date="2024" name="Commun. Biol.">
        <title>Comparative genomic analysis of thermophilic fungi reveals convergent evolutionary adaptations and gene losses.</title>
        <authorList>
            <person name="Steindorff A.S."/>
            <person name="Aguilar-Pontes M.V."/>
            <person name="Robinson A.J."/>
            <person name="Andreopoulos B."/>
            <person name="LaButti K."/>
            <person name="Kuo A."/>
            <person name="Mondo S."/>
            <person name="Riley R."/>
            <person name="Otillar R."/>
            <person name="Haridas S."/>
            <person name="Lipzen A."/>
            <person name="Grimwood J."/>
            <person name="Schmutz J."/>
            <person name="Clum A."/>
            <person name="Reid I.D."/>
            <person name="Moisan M.C."/>
            <person name="Butler G."/>
            <person name="Nguyen T.T.M."/>
            <person name="Dewar K."/>
            <person name="Conant G."/>
            <person name="Drula E."/>
            <person name="Henrissat B."/>
            <person name="Hansel C."/>
            <person name="Singer S."/>
            <person name="Hutchinson M.I."/>
            <person name="de Vries R.P."/>
            <person name="Natvig D.O."/>
            <person name="Powell A.J."/>
            <person name="Tsang A."/>
            <person name="Grigoriev I.V."/>
        </authorList>
    </citation>
    <scope>NUCLEOTIDE SEQUENCE [LARGE SCALE GENOMIC DNA]</scope>
    <source>
        <strain evidence="8 9">ATCC 24622</strain>
    </source>
</reference>